<proteinExistence type="predicted"/>
<accession>A0A0J9EXN3</accession>
<evidence type="ECO:0008006" key="3">
    <source>
        <dbReference type="Google" id="ProtNLM"/>
    </source>
</evidence>
<dbReference type="OrthoDB" id="567946at2"/>
<protein>
    <recommendedName>
        <fullName evidence="3">Response regulatory domain-containing protein</fullName>
    </recommendedName>
</protein>
<name>A0A0J9EXN3_9CYAN</name>
<reference evidence="1 2" key="1">
    <citation type="submission" date="2015-06" db="EMBL/GenBank/DDBJ databases">
        <title>Draft genome assembly of filamentous brackish cyanobacterium Limnoraphis robusta strain CS-951.</title>
        <authorList>
            <person name="Willis A."/>
            <person name="Parks M."/>
            <person name="Burford M.A."/>
        </authorList>
    </citation>
    <scope>NUCLEOTIDE SEQUENCE [LARGE SCALE GENOMIC DNA]</scope>
    <source>
        <strain evidence="1 2">CS-951</strain>
    </source>
</reference>
<dbReference type="Proteomes" id="UP000033607">
    <property type="component" value="Unassembled WGS sequence"/>
</dbReference>
<evidence type="ECO:0000313" key="1">
    <source>
        <dbReference type="EMBL" id="KMW70968.1"/>
    </source>
</evidence>
<organism evidence="1 2">
    <name type="scientific">Limnoraphis robusta CS-951</name>
    <dbReference type="NCBI Taxonomy" id="1637645"/>
    <lineage>
        <taxon>Bacteria</taxon>
        <taxon>Bacillati</taxon>
        <taxon>Cyanobacteriota</taxon>
        <taxon>Cyanophyceae</taxon>
        <taxon>Oscillatoriophycideae</taxon>
        <taxon>Oscillatoriales</taxon>
        <taxon>Sirenicapillariaceae</taxon>
        <taxon>Limnoraphis</taxon>
    </lineage>
</organism>
<sequence length="118" mass="13639">MPEDHQTLGFNHFIHKPFEELEIFTALQQHLGVQYSYAESISEQCEIAVNTDGWQTVANLPDHLLKKLEDALILGDPQIIQQTIQSLNNPNNHLAETLTLWADRFEYSRILDLIRSVR</sequence>
<dbReference type="EMBL" id="LATL02000005">
    <property type="protein sequence ID" value="KMW70968.1"/>
    <property type="molecule type" value="Genomic_DNA"/>
</dbReference>
<comment type="caution">
    <text evidence="1">The sequence shown here is derived from an EMBL/GenBank/DDBJ whole genome shotgun (WGS) entry which is preliminary data.</text>
</comment>
<gene>
    <name evidence="1" type="ORF">WN50_31215</name>
</gene>
<dbReference type="AlphaFoldDB" id="A0A0J9EXN3"/>
<evidence type="ECO:0000313" key="2">
    <source>
        <dbReference type="Proteomes" id="UP000033607"/>
    </source>
</evidence>